<reference evidence="2" key="1">
    <citation type="submission" date="2022-11" db="UniProtKB">
        <authorList>
            <consortium name="WormBaseParasite"/>
        </authorList>
    </citation>
    <scope>IDENTIFICATION</scope>
</reference>
<protein>
    <submittedName>
        <fullName evidence="2">Ribosomal RNA methyltransferase FtsJ domain-containing protein</fullName>
    </submittedName>
</protein>
<dbReference type="WBParaSite" id="PS1159_v2.g8819.t1">
    <property type="protein sequence ID" value="PS1159_v2.g8819.t1"/>
    <property type="gene ID" value="PS1159_v2.g8819"/>
</dbReference>
<dbReference type="Proteomes" id="UP000887580">
    <property type="component" value="Unplaced"/>
</dbReference>
<sequence length="295" mass="33312">MGLAQRERRDIWYKVAKAQGYRARSALKLLQIHQKLNVLDGIASAVDLCASPGGFSQVLGEYIRSSNDTSYIPVLGIDIQPIHALDGVEFWVRDITDQNLYKDIIAHFMNDKVDIVLCDGAPDGFGTAFEDGFYQEDLVLTALQLAIFILKPGATFVVKVFRGKNSRLLTYRISHFFQSIVYAKPRVCRQSSCEAFLVCKNFKLPFSLSSNNTEDLKDSFWKFIYSINDIPSDFHVGYIVCGDAKYDADANYPELPEDFEYSTEVKPPLMLPTNPAYKIACELKKLGKLCKTVRD</sequence>
<proteinExistence type="predicted"/>
<evidence type="ECO:0000313" key="2">
    <source>
        <dbReference type="WBParaSite" id="PS1159_v2.g8819.t1"/>
    </source>
</evidence>
<accession>A0AC35GUL6</accession>
<name>A0AC35GUL6_9BILA</name>
<organism evidence="1 2">
    <name type="scientific">Panagrolaimus sp. PS1159</name>
    <dbReference type="NCBI Taxonomy" id="55785"/>
    <lineage>
        <taxon>Eukaryota</taxon>
        <taxon>Metazoa</taxon>
        <taxon>Ecdysozoa</taxon>
        <taxon>Nematoda</taxon>
        <taxon>Chromadorea</taxon>
        <taxon>Rhabditida</taxon>
        <taxon>Tylenchina</taxon>
        <taxon>Panagrolaimomorpha</taxon>
        <taxon>Panagrolaimoidea</taxon>
        <taxon>Panagrolaimidae</taxon>
        <taxon>Panagrolaimus</taxon>
    </lineage>
</organism>
<evidence type="ECO:0000313" key="1">
    <source>
        <dbReference type="Proteomes" id="UP000887580"/>
    </source>
</evidence>